<name>X0TKH9_9ZZZZ</name>
<dbReference type="InterPro" id="IPR012347">
    <property type="entry name" value="Ferritin-like"/>
</dbReference>
<reference evidence="1" key="1">
    <citation type="journal article" date="2014" name="Front. Microbiol.">
        <title>High frequency of phylogenetically diverse reductive dehalogenase-homologous genes in deep subseafloor sedimentary metagenomes.</title>
        <authorList>
            <person name="Kawai M."/>
            <person name="Futagami T."/>
            <person name="Toyoda A."/>
            <person name="Takaki Y."/>
            <person name="Nishi S."/>
            <person name="Hori S."/>
            <person name="Arai W."/>
            <person name="Tsubouchi T."/>
            <person name="Morono Y."/>
            <person name="Uchiyama I."/>
            <person name="Ito T."/>
            <person name="Fujiyama A."/>
            <person name="Inagaki F."/>
            <person name="Takami H."/>
        </authorList>
    </citation>
    <scope>NUCLEOTIDE SEQUENCE</scope>
    <source>
        <strain evidence="1">Expedition CK06-06</strain>
    </source>
</reference>
<sequence>AQRYVKDEDIFLSFAKENSKNVLQIERAYYGVITDAIEGCFAFDTDPDEYTFKTELAENTNYSDALSKAIGIEEKIIKFYSDAAEQSKSLMADVPRAFTMVAKKRSSRIPKLSSLLDKGN</sequence>
<feature type="non-terminal residue" evidence="1">
    <location>
        <position position="1"/>
    </location>
</feature>
<proteinExistence type="predicted"/>
<evidence type="ECO:0000313" key="1">
    <source>
        <dbReference type="EMBL" id="GAF76585.1"/>
    </source>
</evidence>
<organism evidence="1">
    <name type="scientific">marine sediment metagenome</name>
    <dbReference type="NCBI Taxonomy" id="412755"/>
    <lineage>
        <taxon>unclassified sequences</taxon>
        <taxon>metagenomes</taxon>
        <taxon>ecological metagenomes</taxon>
    </lineage>
</organism>
<gene>
    <name evidence="1" type="ORF">S01H1_08456</name>
</gene>
<dbReference type="Gene3D" id="1.20.1260.10">
    <property type="match status" value="1"/>
</dbReference>
<accession>X0TKH9</accession>
<dbReference type="EMBL" id="BARS01004335">
    <property type="protein sequence ID" value="GAF76585.1"/>
    <property type="molecule type" value="Genomic_DNA"/>
</dbReference>
<protein>
    <submittedName>
        <fullName evidence="1">Uncharacterized protein</fullName>
    </submittedName>
</protein>
<comment type="caution">
    <text evidence="1">The sequence shown here is derived from an EMBL/GenBank/DDBJ whole genome shotgun (WGS) entry which is preliminary data.</text>
</comment>
<dbReference type="AlphaFoldDB" id="X0TKH9"/>